<dbReference type="PANTHER" id="PTHR15854">
    <property type="entry name" value="THAP4 PROTEIN"/>
    <property type="match status" value="1"/>
</dbReference>
<dbReference type="AlphaFoldDB" id="A0A511DGA6"/>
<proteinExistence type="inferred from homology"/>
<name>A0A511DGA6_9PSEU</name>
<comment type="domain">
    <text evidence="1">Forms a 10-stranded antiparallel beta-barrel structure able to accommodate a hydrophobic ligand in its interior. In fact, this fold hosts the heme group, which is located in a wide surface cleft.</text>
</comment>
<feature type="binding site" description="axial binding residue" evidence="1">
    <location>
        <position position="206"/>
    </location>
    <ligand>
        <name>heme b</name>
        <dbReference type="ChEBI" id="CHEBI:60344"/>
    </ligand>
    <ligandPart>
        <name>Fe</name>
        <dbReference type="ChEBI" id="CHEBI:18248"/>
    </ligandPart>
</feature>
<organism evidence="4 5">
    <name type="scientific">Pseudonocardia sulfidoxydans NBRC 16205</name>
    <dbReference type="NCBI Taxonomy" id="1223511"/>
    <lineage>
        <taxon>Bacteria</taxon>
        <taxon>Bacillati</taxon>
        <taxon>Actinomycetota</taxon>
        <taxon>Actinomycetes</taxon>
        <taxon>Pseudonocardiales</taxon>
        <taxon>Pseudonocardiaceae</taxon>
        <taxon>Pseudonocardia</taxon>
    </lineage>
</organism>
<dbReference type="GO" id="GO:0046872">
    <property type="term" value="F:metal ion binding"/>
    <property type="evidence" value="ECO:0007669"/>
    <property type="project" value="UniProtKB-KW"/>
</dbReference>
<dbReference type="InterPro" id="IPR022939">
    <property type="entry name" value="Nb(III)_bact/plant"/>
</dbReference>
<feature type="binding site" evidence="1">
    <location>
        <position position="173"/>
    </location>
    <ligand>
        <name>heme b</name>
        <dbReference type="ChEBI" id="CHEBI:60344"/>
    </ligand>
</feature>
<gene>
    <name evidence="4" type="ORF">PSU4_27660</name>
</gene>
<dbReference type="GO" id="GO:0062213">
    <property type="term" value="F:peroxynitrite isomerase activity"/>
    <property type="evidence" value="ECO:0007669"/>
    <property type="project" value="UniProtKB-UniRule"/>
</dbReference>
<feature type="region of interest" description="Disordered" evidence="2">
    <location>
        <begin position="1"/>
        <end position="52"/>
    </location>
</feature>
<evidence type="ECO:0000256" key="1">
    <source>
        <dbReference type="HAMAP-Rule" id="MF_01297"/>
    </source>
</evidence>
<feature type="compositionally biased region" description="Low complexity" evidence="2">
    <location>
        <begin position="1"/>
        <end position="17"/>
    </location>
</feature>
<dbReference type="HAMAP" id="MF_01297">
    <property type="entry name" value="nitrobindin"/>
    <property type="match status" value="1"/>
</dbReference>
<evidence type="ECO:0000259" key="3">
    <source>
        <dbReference type="Pfam" id="PF08768"/>
    </source>
</evidence>
<dbReference type="Pfam" id="PF08768">
    <property type="entry name" value="THAP4_heme-bd"/>
    <property type="match status" value="1"/>
</dbReference>
<accession>A0A511DGA6</accession>
<keyword evidence="5" id="KW-1185">Reference proteome</keyword>
<dbReference type="PANTHER" id="PTHR15854:SF4">
    <property type="entry name" value="PEROXYNITRITE ISOMERASE THAP4"/>
    <property type="match status" value="1"/>
</dbReference>
<dbReference type="SUPFAM" id="SSF50814">
    <property type="entry name" value="Lipocalins"/>
    <property type="match status" value="1"/>
</dbReference>
<comment type="pathway">
    <text evidence="1">Nitrogen metabolism.</text>
</comment>
<dbReference type="InterPro" id="IPR012674">
    <property type="entry name" value="Calycin"/>
</dbReference>
<dbReference type="Proteomes" id="UP000321685">
    <property type="component" value="Unassembled WGS sequence"/>
</dbReference>
<keyword evidence="1" id="KW-0408">Iron</keyword>
<dbReference type="InterPro" id="IPR045165">
    <property type="entry name" value="Nitrobindin"/>
</dbReference>
<dbReference type="EC" id="5.99.-.-" evidence="1"/>
<dbReference type="InterPro" id="IPR014878">
    <property type="entry name" value="THAP4-like_heme-bd"/>
</dbReference>
<comment type="similarity">
    <text evidence="1">Belongs to the nitrobindin family.</text>
</comment>
<comment type="function">
    <text evidence="1">Heme-binding protein able to scavenge peroxynitrite and to protect free L-tyrosine against peroxynitrite-mediated nitration, by acting as a peroxynitrite isomerase that converts peroxynitrite to nitrate. Therefore, this protein likely plays a role in peroxynitrite sensing and in the detoxification of reactive nitrogen and oxygen species (RNS and ROS, respectively). Is able to bind nitric oxide (NO) in vitro, but may act as a sensor of peroxynitrite levels in vivo.</text>
</comment>
<sequence>MSSPSDPPSESAEPELSTTIQGPAHAAPDSPQRNRPRWEDLPVPDDTANLREGPDLNEACLGLLPLIGVWRGTGEVVYPTIDGPYHYGQQLVFAHDGRPFVSYEARAWLLDEDGKVIRQAARETGFWRPQPDGTLEVLIAHATGVLEIFYGKARTLTSWEIETDAVARTATAKEVTGSHRLYGLVEGGDLAYVDERAMMGQPMQPHLSALLHRIAG</sequence>
<evidence type="ECO:0000313" key="4">
    <source>
        <dbReference type="EMBL" id="GEL23812.1"/>
    </source>
</evidence>
<keyword evidence="1" id="KW-0413">Isomerase</keyword>
<feature type="binding site" evidence="1">
    <location>
        <position position="80"/>
    </location>
    <ligand>
        <name>heme b</name>
        <dbReference type="ChEBI" id="CHEBI:60344"/>
    </ligand>
</feature>
<evidence type="ECO:0000256" key="2">
    <source>
        <dbReference type="SAM" id="MobiDB-lite"/>
    </source>
</evidence>
<feature type="short sequence motif" description="GXWXGXG" evidence="1">
    <location>
        <begin position="68"/>
        <end position="74"/>
    </location>
</feature>
<dbReference type="EMBL" id="BJVJ01000024">
    <property type="protein sequence ID" value="GEL23812.1"/>
    <property type="molecule type" value="Genomic_DNA"/>
</dbReference>
<evidence type="ECO:0000313" key="5">
    <source>
        <dbReference type="Proteomes" id="UP000321685"/>
    </source>
</evidence>
<dbReference type="GO" id="GO:0020037">
    <property type="term" value="F:heme binding"/>
    <property type="evidence" value="ECO:0007669"/>
    <property type="project" value="UniProtKB-UniRule"/>
</dbReference>
<dbReference type="Gene3D" id="2.40.128.20">
    <property type="match status" value="1"/>
</dbReference>
<comment type="catalytic activity">
    <reaction evidence="1">
        <text>peroxynitrite = nitrate</text>
        <dbReference type="Rhea" id="RHEA:63116"/>
        <dbReference type="ChEBI" id="CHEBI:17632"/>
        <dbReference type="ChEBI" id="CHEBI:25941"/>
    </reaction>
</comment>
<dbReference type="CDD" id="cd07828">
    <property type="entry name" value="lipocalin_heme-bd-THAP4-like"/>
    <property type="match status" value="1"/>
</dbReference>
<feature type="domain" description="THAP4-like heme-binding" evidence="3">
    <location>
        <begin position="61"/>
        <end position="213"/>
    </location>
</feature>
<reference evidence="4 5" key="1">
    <citation type="submission" date="2019-07" db="EMBL/GenBank/DDBJ databases">
        <title>Whole genome shotgun sequence of Pseudonocardia sulfidoxydans NBRC 16205.</title>
        <authorList>
            <person name="Hosoyama A."/>
            <person name="Uohara A."/>
            <person name="Ohji S."/>
            <person name="Ichikawa N."/>
        </authorList>
    </citation>
    <scope>NUCLEOTIDE SEQUENCE [LARGE SCALE GENOMIC DNA]</scope>
    <source>
        <strain evidence="4 5">NBRC 16205</strain>
    </source>
</reference>
<comment type="caution">
    <text evidence="4">The sequence shown here is derived from an EMBL/GenBank/DDBJ whole genome shotgun (WGS) entry which is preliminary data.</text>
</comment>
<protein>
    <recommendedName>
        <fullName evidence="1">Peroxynitrite isomerase</fullName>
        <ecNumber evidence="1">5.99.-.-</ecNumber>
    </recommendedName>
    <alternativeName>
        <fullName evidence="1">Ferric nitrobindin</fullName>
        <shortName evidence="1">Nb(III)</shortName>
    </alternativeName>
</protein>
<keyword evidence="1" id="KW-0349">Heme</keyword>
<keyword evidence="1" id="KW-0479">Metal-binding</keyword>
<comment type="cofactor">
    <cofactor evidence="1">
        <name>heme b</name>
        <dbReference type="ChEBI" id="CHEBI:60344"/>
    </cofactor>
    <text evidence="1">Binds 1 heme b group per subunit, that coordinates a highly solvent-exposed Fe(III) atom.</text>
</comment>